<dbReference type="InterPro" id="IPR019499">
    <property type="entry name" value="Val-tRNA_synth_tRNA-bd"/>
</dbReference>
<feature type="binding site" evidence="12">
    <location>
        <position position="534"/>
    </location>
    <ligand>
        <name>ATP</name>
        <dbReference type="ChEBI" id="CHEBI:30616"/>
    </ligand>
</feature>
<dbReference type="PRINTS" id="PR00986">
    <property type="entry name" value="TRNASYNTHVAL"/>
</dbReference>
<organism evidence="16 17">
    <name type="scientific">Nitrolancea hollandica Lb</name>
    <dbReference type="NCBI Taxonomy" id="1129897"/>
    <lineage>
        <taxon>Bacteria</taxon>
        <taxon>Pseudomonadati</taxon>
        <taxon>Thermomicrobiota</taxon>
        <taxon>Thermomicrobia</taxon>
        <taxon>Sphaerobacterales</taxon>
        <taxon>Sphaerobacterineae</taxon>
        <taxon>Sphaerobacteraceae</taxon>
        <taxon>Nitrolancea</taxon>
    </lineage>
</organism>
<dbReference type="FunFam" id="3.40.50.620:FF:000032">
    <property type="entry name" value="Valine--tRNA ligase"/>
    <property type="match status" value="1"/>
</dbReference>
<dbReference type="PROSITE" id="PS00178">
    <property type="entry name" value="AA_TRNA_LIGASE_I"/>
    <property type="match status" value="1"/>
</dbReference>
<feature type="domain" description="Valyl-tRNA synthetase tRNA-binding arm" evidence="15">
    <location>
        <begin position="828"/>
        <end position="892"/>
    </location>
</feature>
<dbReference type="InterPro" id="IPR009080">
    <property type="entry name" value="tRNAsynth_Ia_anticodon-bd"/>
</dbReference>
<dbReference type="CDD" id="cd07962">
    <property type="entry name" value="Anticodon_Ia_Val"/>
    <property type="match status" value="1"/>
</dbReference>
<dbReference type="PANTHER" id="PTHR11946:SF93">
    <property type="entry name" value="VALINE--TRNA LIGASE, CHLOROPLASTIC_MITOCHONDRIAL 2"/>
    <property type="match status" value="1"/>
</dbReference>
<comment type="caution">
    <text evidence="16">The sequence shown here is derived from an EMBL/GenBank/DDBJ whole genome shotgun (WGS) entry which is preliminary data.</text>
</comment>
<comment type="subcellular location">
    <subcellularLocation>
        <location evidence="1 12">Cytoplasm</location>
    </subcellularLocation>
</comment>
<dbReference type="Gene3D" id="3.40.50.620">
    <property type="entry name" value="HUPs"/>
    <property type="match status" value="2"/>
</dbReference>
<evidence type="ECO:0000256" key="3">
    <source>
        <dbReference type="ARBA" id="ARBA00022490"/>
    </source>
</evidence>
<keyword evidence="5 12" id="KW-0547">Nucleotide-binding</keyword>
<evidence type="ECO:0000256" key="5">
    <source>
        <dbReference type="ARBA" id="ARBA00022741"/>
    </source>
</evidence>
<keyword evidence="9 12" id="KW-0030">Aminoacyl-tRNA synthetase</keyword>
<dbReference type="InterPro" id="IPR002300">
    <property type="entry name" value="aa-tRNA-synth_Ia"/>
</dbReference>
<keyword evidence="3 12" id="KW-0963">Cytoplasm</keyword>
<dbReference type="InterPro" id="IPR010978">
    <property type="entry name" value="tRNA-bd_arm"/>
</dbReference>
<comment type="caution">
    <text evidence="12">Lacks conserved residue(s) required for the propagation of feature annotation.</text>
</comment>
<evidence type="ECO:0000256" key="4">
    <source>
        <dbReference type="ARBA" id="ARBA00022598"/>
    </source>
</evidence>
<dbReference type="SUPFAM" id="SSF50677">
    <property type="entry name" value="ValRS/IleRS/LeuRS editing domain"/>
    <property type="match status" value="1"/>
</dbReference>
<dbReference type="GO" id="GO:0005524">
    <property type="term" value="F:ATP binding"/>
    <property type="evidence" value="ECO:0007669"/>
    <property type="project" value="UniProtKB-UniRule"/>
</dbReference>
<feature type="domain" description="Aminoacyl-tRNA synthetase class Ia" evidence="13">
    <location>
        <begin position="23"/>
        <end position="570"/>
    </location>
</feature>
<dbReference type="InterPro" id="IPR009008">
    <property type="entry name" value="Val/Leu/Ile-tRNA-synth_edit"/>
</dbReference>
<comment type="domain">
    <text evidence="12">The C-terminal coiled-coil domain is crucial for aminoacylation activity.</text>
</comment>
<dbReference type="GO" id="GO:0004832">
    <property type="term" value="F:valine-tRNA ligase activity"/>
    <property type="evidence" value="ECO:0007669"/>
    <property type="project" value="UniProtKB-UniRule"/>
</dbReference>
<evidence type="ECO:0000256" key="2">
    <source>
        <dbReference type="ARBA" id="ARBA00011245"/>
    </source>
</evidence>
<keyword evidence="6 12" id="KW-0067">ATP-binding</keyword>
<dbReference type="Gene3D" id="1.10.730.10">
    <property type="entry name" value="Isoleucyl-tRNA Synthetase, Domain 1"/>
    <property type="match status" value="1"/>
</dbReference>
<keyword evidence="4 12" id="KW-0436">Ligase</keyword>
<dbReference type="SUPFAM" id="SSF46589">
    <property type="entry name" value="tRNA-binding arm"/>
    <property type="match status" value="1"/>
</dbReference>
<dbReference type="FunFam" id="3.40.50.620:FF:000098">
    <property type="entry name" value="Valine--tRNA ligase"/>
    <property type="match status" value="1"/>
</dbReference>
<feature type="domain" description="Methionyl/Valyl/Leucyl/Isoleucyl-tRNA synthetase anticodon-binding" evidence="14">
    <location>
        <begin position="621"/>
        <end position="765"/>
    </location>
</feature>
<keyword evidence="7 12" id="KW-0648">Protein biosynthesis</keyword>
<keyword evidence="8 12" id="KW-0175">Coiled coil</keyword>
<dbReference type="InterPro" id="IPR037118">
    <property type="entry name" value="Val-tRNA_synth_C_sf"/>
</dbReference>
<dbReference type="Pfam" id="PF00133">
    <property type="entry name" value="tRNA-synt_1"/>
    <property type="match status" value="1"/>
</dbReference>
<comment type="function">
    <text evidence="12">Catalyzes the attachment of valine to tRNA(Val). As ValRS can inadvertently accommodate and process structurally similar amino acids such as threonine, to avoid such errors, it has a 'posttransfer' editing activity that hydrolyzes mischarged Thr-tRNA(Val) in a tRNA-dependent manner.</text>
</comment>
<dbReference type="InterPro" id="IPR014729">
    <property type="entry name" value="Rossmann-like_a/b/a_fold"/>
</dbReference>
<dbReference type="GO" id="GO:0005829">
    <property type="term" value="C:cytosol"/>
    <property type="evidence" value="ECO:0007669"/>
    <property type="project" value="TreeGrafter"/>
</dbReference>
<dbReference type="Pfam" id="PF08264">
    <property type="entry name" value="Anticodon_1"/>
    <property type="match status" value="1"/>
</dbReference>
<feature type="short sequence motif" description="'HIGH' region" evidence="12">
    <location>
        <begin position="51"/>
        <end position="61"/>
    </location>
</feature>
<comment type="catalytic activity">
    <reaction evidence="10 12">
        <text>tRNA(Val) + L-valine + ATP = L-valyl-tRNA(Val) + AMP + diphosphate</text>
        <dbReference type="Rhea" id="RHEA:10704"/>
        <dbReference type="Rhea" id="RHEA-COMP:9672"/>
        <dbReference type="Rhea" id="RHEA-COMP:9708"/>
        <dbReference type="ChEBI" id="CHEBI:30616"/>
        <dbReference type="ChEBI" id="CHEBI:33019"/>
        <dbReference type="ChEBI" id="CHEBI:57762"/>
        <dbReference type="ChEBI" id="CHEBI:78442"/>
        <dbReference type="ChEBI" id="CHEBI:78537"/>
        <dbReference type="ChEBI" id="CHEBI:456215"/>
        <dbReference type="EC" id="6.1.1.9"/>
    </reaction>
</comment>
<feature type="coiled-coil region" evidence="12">
    <location>
        <begin position="826"/>
        <end position="888"/>
    </location>
</feature>
<keyword evidence="17" id="KW-1185">Reference proteome</keyword>
<dbReference type="Gene3D" id="1.10.287.380">
    <property type="entry name" value="Valyl-tRNA synthetase, C-terminal domain"/>
    <property type="match status" value="1"/>
</dbReference>
<evidence type="ECO:0000256" key="8">
    <source>
        <dbReference type="ARBA" id="ARBA00023054"/>
    </source>
</evidence>
<protein>
    <recommendedName>
        <fullName evidence="12">Valine--tRNA ligase</fullName>
        <ecNumber evidence="12">6.1.1.9</ecNumber>
    </recommendedName>
    <alternativeName>
        <fullName evidence="12">Valyl-tRNA synthetase</fullName>
        <shortName evidence="12">ValRS</shortName>
    </alternativeName>
</protein>
<sequence>MTRAAEPGELPKTYDPQRVESGRYDWWYSHGYFTPTIEPGKKPYVIVMPPPNVTGELHMGHALFVTAEDLLIRWRRMQGYPALWLPGADHAGIAGQWVVERQLAAEGVTRHDLGREKFLERVWDFMNRYRERIREQLSILGASCDWSRFKFTMDPGPSRAVRTAFTLLYEKGLIYRGERLINWCPRCMTAISDLEVNHEEEAGHLWLLRYPIPSNGEFIQVATTRPETMLGDTGVAVNPNDERYTGMVGLIVRLPITGREVPIVSDEAVDPDFGSGAVKVTPAHDPTDFEIGQRHDLPAINIMNPDGTLNANAGPYQGQTIAEARRNVVDQLDREGYLLRVEEHVHSVGKCQRCESVVEPMISEQWFVKMAPLAQPGIDVAKDGTVRFVPERFKTTYLHWMENVHDWCISRQLWWGHRIPVWYCRGCNEIVVSPEETVERCPACGSTEIEQDPDVLDTWFSSGLWPFSTLGWPDGTEDLRYFYPGSVMETGYDILFFWVARMIFFGIEFMGEVPFPYVYLHGTVRDASGQRMSKTKGNVIDPTKVTAEYGSDALRFTLITAGAPGADIKLDVSRVAASRNFANKIWNATRYVLRAIGSASVATAADGSILPPERAAMSLADRWIVSRMEAVTEEVTRLLEDFQLGEAGRRLYSFLWSEYADWYIESTKVALKSGDEATQAAARQTLAYVLERSLRLLHPYMPFVTEDLWQHLPHAGESIMVAPWPVADRSLCDDAAVHEFEFLMEAIRLVRNARAEAGVEPALWIRAIVFPGSHRETFLSAEGVFSFLARVAADRLEYRAEGAEPPEKAVALVVDDAVIYLPLAGMMDHEAEQERLRSEINQVEGEIARTGALLANQNFVSRAPEEIVNRHRERLSAAEERLAILQNRLGEIGG</sequence>
<dbReference type="EMBL" id="CAGS01000125">
    <property type="protein sequence ID" value="CCF83250.1"/>
    <property type="molecule type" value="Genomic_DNA"/>
</dbReference>
<dbReference type="NCBIfam" id="NF004349">
    <property type="entry name" value="PRK05729.1"/>
    <property type="match status" value="1"/>
</dbReference>
<dbReference type="GO" id="GO:0006438">
    <property type="term" value="P:valyl-tRNA aminoacylation"/>
    <property type="evidence" value="ECO:0007669"/>
    <property type="project" value="UniProtKB-UniRule"/>
</dbReference>
<accession>I4EEY8</accession>
<evidence type="ECO:0000256" key="10">
    <source>
        <dbReference type="ARBA" id="ARBA00047552"/>
    </source>
</evidence>
<dbReference type="Proteomes" id="UP000004221">
    <property type="component" value="Unassembled WGS sequence"/>
</dbReference>
<dbReference type="FunFam" id="1.10.287.380:FF:000001">
    <property type="entry name" value="Valine--tRNA ligase"/>
    <property type="match status" value="1"/>
</dbReference>
<dbReference type="EC" id="6.1.1.9" evidence="12"/>
<dbReference type="InterPro" id="IPR033705">
    <property type="entry name" value="Anticodon_Ia_Val"/>
</dbReference>
<evidence type="ECO:0000259" key="15">
    <source>
        <dbReference type="Pfam" id="PF10458"/>
    </source>
</evidence>
<dbReference type="RefSeq" id="WP_008476232.1">
    <property type="nucleotide sequence ID" value="NZ_CAGS01000125.1"/>
</dbReference>
<evidence type="ECO:0000259" key="14">
    <source>
        <dbReference type="Pfam" id="PF08264"/>
    </source>
</evidence>
<comment type="domain">
    <text evidence="12">ValRS has two distinct active sites: one for aminoacylation and one for editing. The misactivated threonine is translocated from the active site to the editing site.</text>
</comment>
<dbReference type="OrthoDB" id="9810365at2"/>
<dbReference type="HAMAP" id="MF_02004">
    <property type="entry name" value="Val_tRNA_synth_type1"/>
    <property type="match status" value="1"/>
</dbReference>
<dbReference type="InterPro" id="IPR013155">
    <property type="entry name" value="M/V/L/I-tRNA-synth_anticd-bd"/>
</dbReference>
<evidence type="ECO:0000313" key="16">
    <source>
        <dbReference type="EMBL" id="CCF83250.1"/>
    </source>
</evidence>
<dbReference type="SUPFAM" id="SSF52374">
    <property type="entry name" value="Nucleotidylyl transferase"/>
    <property type="match status" value="1"/>
</dbReference>
<dbReference type="NCBIfam" id="TIGR00422">
    <property type="entry name" value="valS"/>
    <property type="match status" value="1"/>
</dbReference>
<dbReference type="CDD" id="cd00817">
    <property type="entry name" value="ValRS_core"/>
    <property type="match status" value="1"/>
</dbReference>
<dbReference type="SUPFAM" id="SSF47323">
    <property type="entry name" value="Anticodon-binding domain of a subclass of class I aminoacyl-tRNA synthetases"/>
    <property type="match status" value="1"/>
</dbReference>
<dbReference type="Pfam" id="PF10458">
    <property type="entry name" value="Val_tRNA-synt_C"/>
    <property type="match status" value="1"/>
</dbReference>
<evidence type="ECO:0000256" key="7">
    <source>
        <dbReference type="ARBA" id="ARBA00022917"/>
    </source>
</evidence>
<proteinExistence type="inferred from homology"/>
<dbReference type="Gene3D" id="3.90.740.10">
    <property type="entry name" value="Valyl/Leucyl/Isoleucyl-tRNA synthetase, editing domain"/>
    <property type="match status" value="1"/>
</dbReference>
<evidence type="ECO:0000256" key="6">
    <source>
        <dbReference type="ARBA" id="ARBA00022840"/>
    </source>
</evidence>
<dbReference type="InterPro" id="IPR001412">
    <property type="entry name" value="aa-tRNA-synth_I_CS"/>
</dbReference>
<dbReference type="GO" id="GO:0002161">
    <property type="term" value="F:aminoacyl-tRNA deacylase activity"/>
    <property type="evidence" value="ECO:0007669"/>
    <property type="project" value="InterPro"/>
</dbReference>
<evidence type="ECO:0000259" key="13">
    <source>
        <dbReference type="Pfam" id="PF00133"/>
    </source>
</evidence>
<dbReference type="PANTHER" id="PTHR11946">
    <property type="entry name" value="VALYL-TRNA SYNTHETASES"/>
    <property type="match status" value="1"/>
</dbReference>
<dbReference type="FunFam" id="1.10.730.10:FF:000014">
    <property type="entry name" value="Valine--tRNA ligase"/>
    <property type="match status" value="1"/>
</dbReference>
<evidence type="ECO:0000256" key="9">
    <source>
        <dbReference type="ARBA" id="ARBA00023146"/>
    </source>
</evidence>
<evidence type="ECO:0000256" key="1">
    <source>
        <dbReference type="ARBA" id="ARBA00004496"/>
    </source>
</evidence>
<reference evidence="16 17" key="1">
    <citation type="journal article" date="2012" name="ISME J.">
        <title>Nitrification expanded: discovery, physiology and genomics of a nitrite-oxidizing bacterium from the phylum Chloroflexi.</title>
        <authorList>
            <person name="Sorokin D.Y."/>
            <person name="Lucker S."/>
            <person name="Vejmelkova D."/>
            <person name="Kostrikina N.A."/>
            <person name="Kleerebezem R."/>
            <person name="Rijpstra W.I."/>
            <person name="Damste J.S."/>
            <person name="Le Paslier D."/>
            <person name="Muyzer G."/>
            <person name="Wagner M."/>
            <person name="van Loosdrecht M.C."/>
            <person name="Daims H."/>
        </authorList>
    </citation>
    <scope>NUCLEOTIDE SEQUENCE [LARGE SCALE GENOMIC DNA]</scope>
    <source>
        <strain evidence="17">none</strain>
    </source>
</reference>
<dbReference type="AlphaFoldDB" id="I4EEY8"/>
<gene>
    <name evidence="12 16" type="primary">valS</name>
    <name evidence="16" type="ORF">NITHO_2100002</name>
</gene>
<comment type="subunit">
    <text evidence="2 12">Monomer.</text>
</comment>
<evidence type="ECO:0000256" key="11">
    <source>
        <dbReference type="ARBA" id="ARBA00060830"/>
    </source>
</evidence>
<evidence type="ECO:0000256" key="12">
    <source>
        <dbReference type="HAMAP-Rule" id="MF_02004"/>
    </source>
</evidence>
<comment type="similarity">
    <text evidence="11 12">Belongs to the class-I aminoacyl-tRNA synthetase family. ValS type 1 subfamily.</text>
</comment>
<evidence type="ECO:0000313" key="17">
    <source>
        <dbReference type="Proteomes" id="UP000004221"/>
    </source>
</evidence>
<name>I4EEY8_9BACT</name>
<dbReference type="InterPro" id="IPR002303">
    <property type="entry name" value="Valyl-tRNA_ligase"/>
</dbReference>